<dbReference type="Proteomes" id="UP001286313">
    <property type="component" value="Unassembled WGS sequence"/>
</dbReference>
<accession>A0AAE1GEM4</accession>
<proteinExistence type="predicted"/>
<gene>
    <name evidence="1" type="ORF">Pcinc_004890</name>
</gene>
<reference evidence="1" key="1">
    <citation type="submission" date="2023-10" db="EMBL/GenBank/DDBJ databases">
        <title>Genome assemblies of two species of porcelain crab, Petrolisthes cinctipes and Petrolisthes manimaculis (Anomura: Porcellanidae).</title>
        <authorList>
            <person name="Angst P."/>
        </authorList>
    </citation>
    <scope>NUCLEOTIDE SEQUENCE</scope>
    <source>
        <strain evidence="1">PB745_01</strain>
        <tissue evidence="1">Gill</tissue>
    </source>
</reference>
<dbReference type="AlphaFoldDB" id="A0AAE1GEM4"/>
<evidence type="ECO:0000313" key="2">
    <source>
        <dbReference type="Proteomes" id="UP001286313"/>
    </source>
</evidence>
<organism evidence="1 2">
    <name type="scientific">Petrolisthes cinctipes</name>
    <name type="common">Flat porcelain crab</name>
    <dbReference type="NCBI Taxonomy" id="88211"/>
    <lineage>
        <taxon>Eukaryota</taxon>
        <taxon>Metazoa</taxon>
        <taxon>Ecdysozoa</taxon>
        <taxon>Arthropoda</taxon>
        <taxon>Crustacea</taxon>
        <taxon>Multicrustacea</taxon>
        <taxon>Malacostraca</taxon>
        <taxon>Eumalacostraca</taxon>
        <taxon>Eucarida</taxon>
        <taxon>Decapoda</taxon>
        <taxon>Pleocyemata</taxon>
        <taxon>Anomura</taxon>
        <taxon>Galatheoidea</taxon>
        <taxon>Porcellanidae</taxon>
        <taxon>Petrolisthes</taxon>
    </lineage>
</organism>
<dbReference type="EMBL" id="JAWQEG010000363">
    <property type="protein sequence ID" value="KAK3891207.1"/>
    <property type="molecule type" value="Genomic_DNA"/>
</dbReference>
<name>A0AAE1GEM4_PETCI</name>
<evidence type="ECO:0000313" key="1">
    <source>
        <dbReference type="EMBL" id="KAK3891207.1"/>
    </source>
</evidence>
<comment type="caution">
    <text evidence="1">The sequence shown here is derived from an EMBL/GenBank/DDBJ whole genome shotgun (WGS) entry which is preliminary data.</text>
</comment>
<keyword evidence="2" id="KW-1185">Reference proteome</keyword>
<sequence>MEEIEAQVGEFWYKQGISALKSREIRPLLPLVALTMALVEDIRDVPVAVRRRECDALVRPPSVVVDDPVFIVPVNN</sequence>
<protein>
    <submittedName>
        <fullName evidence="1">Uncharacterized protein</fullName>
    </submittedName>
</protein>